<dbReference type="InterPro" id="IPR036909">
    <property type="entry name" value="Cyt_c-like_dom_sf"/>
</dbReference>
<dbReference type="InterPro" id="IPR011042">
    <property type="entry name" value="6-blade_b-propeller_TolB-like"/>
</dbReference>
<feature type="domain" description="Cytochrome c" evidence="5">
    <location>
        <begin position="20"/>
        <end position="100"/>
    </location>
</feature>
<keyword evidence="7" id="KW-1185">Reference proteome</keyword>
<dbReference type="Pfam" id="PF13442">
    <property type="entry name" value="Cytochrome_CBB3"/>
    <property type="match status" value="1"/>
</dbReference>
<gene>
    <name evidence="6" type="ORF">SAMN05216283_105112</name>
</gene>
<dbReference type="STRING" id="655355.SAMN05216283_105112"/>
<protein>
    <submittedName>
        <fullName evidence="6">Glucose/arabinose dehydrogenase, beta-propeller fold</fullName>
    </submittedName>
</protein>
<dbReference type="GO" id="GO:0020037">
    <property type="term" value="F:heme binding"/>
    <property type="evidence" value="ECO:0007669"/>
    <property type="project" value="InterPro"/>
</dbReference>
<name>A0A1I2I4H2_9BACT</name>
<dbReference type="SUPFAM" id="SSF50952">
    <property type="entry name" value="Soluble quinoprotein glucose dehydrogenase"/>
    <property type="match status" value="1"/>
</dbReference>
<accession>A0A1I2I4H2</accession>
<evidence type="ECO:0000256" key="4">
    <source>
        <dbReference type="PROSITE-ProRule" id="PRU00433"/>
    </source>
</evidence>
<dbReference type="GO" id="GO:0009055">
    <property type="term" value="F:electron transfer activity"/>
    <property type="evidence" value="ECO:0007669"/>
    <property type="project" value="InterPro"/>
</dbReference>
<dbReference type="Gene3D" id="1.10.760.10">
    <property type="entry name" value="Cytochrome c-like domain"/>
    <property type="match status" value="1"/>
</dbReference>
<dbReference type="Pfam" id="PF07995">
    <property type="entry name" value="GSDH"/>
    <property type="match status" value="1"/>
</dbReference>
<evidence type="ECO:0000256" key="3">
    <source>
        <dbReference type="ARBA" id="ARBA00023004"/>
    </source>
</evidence>
<keyword evidence="1 4" id="KW-0349">Heme</keyword>
<dbReference type="EMBL" id="FONW01000005">
    <property type="protein sequence ID" value="SFF37064.1"/>
    <property type="molecule type" value="Genomic_DNA"/>
</dbReference>
<dbReference type="Proteomes" id="UP000198964">
    <property type="component" value="Unassembled WGS sequence"/>
</dbReference>
<evidence type="ECO:0000259" key="5">
    <source>
        <dbReference type="PROSITE" id="PS51007"/>
    </source>
</evidence>
<dbReference type="PROSITE" id="PS51257">
    <property type="entry name" value="PROKAR_LIPOPROTEIN"/>
    <property type="match status" value="1"/>
</dbReference>
<dbReference type="GO" id="GO:0046872">
    <property type="term" value="F:metal ion binding"/>
    <property type="evidence" value="ECO:0007669"/>
    <property type="project" value="UniProtKB-KW"/>
</dbReference>
<dbReference type="AlphaFoldDB" id="A0A1I2I4H2"/>
<dbReference type="InterPro" id="IPR009056">
    <property type="entry name" value="Cyt_c-like_dom"/>
</dbReference>
<proteinExistence type="predicted"/>
<keyword evidence="3 4" id="KW-0408">Iron</keyword>
<keyword evidence="2 4" id="KW-0479">Metal-binding</keyword>
<evidence type="ECO:0000313" key="7">
    <source>
        <dbReference type="Proteomes" id="UP000198964"/>
    </source>
</evidence>
<evidence type="ECO:0000256" key="1">
    <source>
        <dbReference type="ARBA" id="ARBA00022617"/>
    </source>
</evidence>
<organism evidence="6 7">
    <name type="scientific">Sunxiuqinia elliptica</name>
    <dbReference type="NCBI Taxonomy" id="655355"/>
    <lineage>
        <taxon>Bacteria</taxon>
        <taxon>Pseudomonadati</taxon>
        <taxon>Bacteroidota</taxon>
        <taxon>Bacteroidia</taxon>
        <taxon>Marinilabiliales</taxon>
        <taxon>Prolixibacteraceae</taxon>
        <taxon>Sunxiuqinia</taxon>
    </lineage>
</organism>
<reference evidence="6 7" key="1">
    <citation type="submission" date="2016-10" db="EMBL/GenBank/DDBJ databases">
        <authorList>
            <person name="de Groot N.N."/>
        </authorList>
    </citation>
    <scope>NUCLEOTIDE SEQUENCE [LARGE SCALE GENOMIC DNA]</scope>
    <source>
        <strain evidence="6 7">CGMCC 1.9156</strain>
    </source>
</reference>
<dbReference type="PROSITE" id="PS51007">
    <property type="entry name" value="CYTC"/>
    <property type="match status" value="1"/>
</dbReference>
<dbReference type="InterPro" id="IPR011041">
    <property type="entry name" value="Quinoprot_gluc/sorb_DH_b-prop"/>
</dbReference>
<dbReference type="SUPFAM" id="SSF46626">
    <property type="entry name" value="Cytochrome c"/>
    <property type="match status" value="1"/>
</dbReference>
<dbReference type="InterPro" id="IPR012938">
    <property type="entry name" value="Glc/Sorbosone_DH"/>
</dbReference>
<dbReference type="PANTHER" id="PTHR19328:SF75">
    <property type="entry name" value="ALDOSE SUGAR DEHYDROGENASE YLII"/>
    <property type="match status" value="1"/>
</dbReference>
<dbReference type="RefSeq" id="WP_093920023.1">
    <property type="nucleotide sequence ID" value="NZ_FONW01000005.1"/>
</dbReference>
<evidence type="ECO:0000313" key="6">
    <source>
        <dbReference type="EMBL" id="SFF37064.1"/>
    </source>
</evidence>
<dbReference type="PANTHER" id="PTHR19328">
    <property type="entry name" value="HEDGEHOG-INTERACTING PROTEIN"/>
    <property type="match status" value="1"/>
</dbReference>
<sequence length="476" mass="53169">MIALRLIFIAIGFTVLFSSCQKPKGKELYTLHCAGCHGMQLQGTTSGSELLNSLWKNEAGEAYITSRIKFGIPNSTMIGWETILTEKEITAISKYIVAFQQDRDSHEVKTGTEKVKTKTYRLQVEKLVIDHLATPWAIEFLNADSALISEKHGSLKWFVNGELDQTPITGLPKPHTASFTGGYMDIALDPDFESNRWVYLAYSETFGNVDDKDAPGMTKIVRGKITENQWQEEQTLFQMPDSLHLIHGDRWGCRLIFDKEGSLYFTIGDMGRDKDSQKLNKPTGKVFRINPDGSIPDDNPFITTPGALPAIYTLGNRNTQGLTINPKTGEIWSTDHGPRGGDELNILHKGANYGWPVVTFGIDYSGEIISDKTYQEGMESPVVQWTPSIAVCPTTFIQSPLFPKWENDLLVGALAFQEIRLLDVVGNKVVQQEIIIKGMGRIRDLKFGPDGALYVLTNSPDRLLRITPDEQKSIFS</sequence>
<dbReference type="Gene3D" id="2.120.10.30">
    <property type="entry name" value="TolB, C-terminal domain"/>
    <property type="match status" value="1"/>
</dbReference>
<evidence type="ECO:0000256" key="2">
    <source>
        <dbReference type="ARBA" id="ARBA00022723"/>
    </source>
</evidence>